<organism evidence="3 4">
    <name type="scientific">Geodermatophilus pulveris</name>
    <dbReference type="NCBI Taxonomy" id="1564159"/>
    <lineage>
        <taxon>Bacteria</taxon>
        <taxon>Bacillati</taxon>
        <taxon>Actinomycetota</taxon>
        <taxon>Actinomycetes</taxon>
        <taxon>Geodermatophilales</taxon>
        <taxon>Geodermatophilaceae</taxon>
        <taxon>Geodermatophilus</taxon>
    </lineage>
</organism>
<keyword evidence="4" id="KW-1185">Reference proteome</keyword>
<sequence>MDESDPRPRSRYGRAVGRGRQRHRAEERAWMEHHLSEPFGSFLVRQLAWGALGFAFGLLVGGWTWAVVNAVVFTGAGLAGRAWVRRRYDRDTGRG</sequence>
<evidence type="ECO:0000256" key="1">
    <source>
        <dbReference type="SAM" id="MobiDB-lite"/>
    </source>
</evidence>
<evidence type="ECO:0000313" key="3">
    <source>
        <dbReference type="EMBL" id="SNS41683.1"/>
    </source>
</evidence>
<keyword evidence="2" id="KW-1133">Transmembrane helix</keyword>
<evidence type="ECO:0000313" key="4">
    <source>
        <dbReference type="Proteomes" id="UP000198373"/>
    </source>
</evidence>
<keyword evidence="2" id="KW-0812">Transmembrane</keyword>
<reference evidence="4" key="1">
    <citation type="submission" date="2017-06" db="EMBL/GenBank/DDBJ databases">
        <authorList>
            <person name="Varghese N."/>
            <person name="Submissions S."/>
        </authorList>
    </citation>
    <scope>NUCLEOTIDE SEQUENCE [LARGE SCALE GENOMIC DNA]</scope>
    <source>
        <strain evidence="4">DSM 46839</strain>
    </source>
</reference>
<feature type="compositionally biased region" description="Basic residues" evidence="1">
    <location>
        <begin position="9"/>
        <end position="21"/>
    </location>
</feature>
<dbReference type="Proteomes" id="UP000198373">
    <property type="component" value="Unassembled WGS sequence"/>
</dbReference>
<name>A0A239ECC7_9ACTN</name>
<keyword evidence="2" id="KW-0472">Membrane</keyword>
<proteinExistence type="predicted"/>
<feature type="transmembrane region" description="Helical" evidence="2">
    <location>
        <begin position="47"/>
        <end position="80"/>
    </location>
</feature>
<gene>
    <name evidence="3" type="ORF">SAMN06893096_10425</name>
</gene>
<feature type="region of interest" description="Disordered" evidence="1">
    <location>
        <begin position="1"/>
        <end position="21"/>
    </location>
</feature>
<dbReference type="EMBL" id="FZOO01000004">
    <property type="protein sequence ID" value="SNS41683.1"/>
    <property type="molecule type" value="Genomic_DNA"/>
</dbReference>
<protein>
    <submittedName>
        <fullName evidence="3">Uncharacterized protein</fullName>
    </submittedName>
</protein>
<dbReference type="RefSeq" id="WP_089305334.1">
    <property type="nucleotide sequence ID" value="NZ_FZOO01000004.1"/>
</dbReference>
<evidence type="ECO:0000256" key="2">
    <source>
        <dbReference type="SAM" id="Phobius"/>
    </source>
</evidence>
<accession>A0A239ECC7</accession>
<dbReference type="AlphaFoldDB" id="A0A239ECC7"/>